<keyword evidence="4" id="KW-1185">Reference proteome</keyword>
<name>A0ABV9YAT2_9PSEU</name>
<feature type="transmembrane region" description="Helical" evidence="2">
    <location>
        <begin position="39"/>
        <end position="68"/>
    </location>
</feature>
<gene>
    <name evidence="3" type="ORF">ACFPFM_33770</name>
</gene>
<accession>A0ABV9YAT2</accession>
<dbReference type="EMBL" id="JBHSJB010000034">
    <property type="protein sequence ID" value="MFC5058705.1"/>
    <property type="molecule type" value="Genomic_DNA"/>
</dbReference>
<dbReference type="Proteomes" id="UP001595833">
    <property type="component" value="Unassembled WGS sequence"/>
</dbReference>
<proteinExistence type="predicted"/>
<reference evidence="4" key="1">
    <citation type="journal article" date="2019" name="Int. J. Syst. Evol. Microbiol.">
        <title>The Global Catalogue of Microorganisms (GCM) 10K type strain sequencing project: providing services to taxonomists for standard genome sequencing and annotation.</title>
        <authorList>
            <consortium name="The Broad Institute Genomics Platform"/>
            <consortium name="The Broad Institute Genome Sequencing Center for Infectious Disease"/>
            <person name="Wu L."/>
            <person name="Ma J."/>
        </authorList>
    </citation>
    <scope>NUCLEOTIDE SEQUENCE [LARGE SCALE GENOMIC DNA]</scope>
    <source>
        <strain evidence="4">KCTC 12848</strain>
    </source>
</reference>
<dbReference type="RefSeq" id="WP_344040621.1">
    <property type="nucleotide sequence ID" value="NZ_BAAAKE010000023.1"/>
</dbReference>
<evidence type="ECO:0000313" key="4">
    <source>
        <dbReference type="Proteomes" id="UP001595833"/>
    </source>
</evidence>
<feature type="region of interest" description="Disordered" evidence="1">
    <location>
        <begin position="1"/>
        <end position="29"/>
    </location>
</feature>
<keyword evidence="2" id="KW-0472">Membrane</keyword>
<sequence length="70" mass="6985">MSNAGHDEVTTWDETQDGDHPAGDLSLSHRSRVGGRARALAGMALAVGAYAVVTASAVSGGTVSAPIIHG</sequence>
<evidence type="ECO:0000313" key="3">
    <source>
        <dbReference type="EMBL" id="MFC5058705.1"/>
    </source>
</evidence>
<organism evidence="3 4">
    <name type="scientific">Saccharothrix xinjiangensis</name>
    <dbReference type="NCBI Taxonomy" id="204798"/>
    <lineage>
        <taxon>Bacteria</taxon>
        <taxon>Bacillati</taxon>
        <taxon>Actinomycetota</taxon>
        <taxon>Actinomycetes</taxon>
        <taxon>Pseudonocardiales</taxon>
        <taxon>Pseudonocardiaceae</taxon>
        <taxon>Saccharothrix</taxon>
    </lineage>
</organism>
<protein>
    <submittedName>
        <fullName evidence="3">Uncharacterized protein</fullName>
    </submittedName>
</protein>
<keyword evidence="2" id="KW-1133">Transmembrane helix</keyword>
<evidence type="ECO:0000256" key="1">
    <source>
        <dbReference type="SAM" id="MobiDB-lite"/>
    </source>
</evidence>
<evidence type="ECO:0000256" key="2">
    <source>
        <dbReference type="SAM" id="Phobius"/>
    </source>
</evidence>
<keyword evidence="2" id="KW-0812">Transmembrane</keyword>
<comment type="caution">
    <text evidence="3">The sequence shown here is derived from an EMBL/GenBank/DDBJ whole genome shotgun (WGS) entry which is preliminary data.</text>
</comment>